<name>A0ABM8Z3Y2_9LACO</name>
<feature type="transmembrane region" description="Helical" evidence="2">
    <location>
        <begin position="330"/>
        <end position="348"/>
    </location>
</feature>
<feature type="transmembrane region" description="Helical" evidence="2">
    <location>
        <begin position="291"/>
        <end position="310"/>
    </location>
</feature>
<feature type="transmembrane region" description="Helical" evidence="2">
    <location>
        <begin position="175"/>
        <end position="198"/>
    </location>
</feature>
<sequence length="439" mass="46471">MDQQTQGATPAGKPNFLSKLEKFKISGIGLPLYIVMAVILLLMINLHALPNNMLGAILVLVLLGHLFYYIGANLPIFKTYLGGGSVFTIFTAAALVTYGIIPSSVVTISKTFVNNMDFLDFYIVSLIVGSILGMNRKLLLRAAVRFLPVAFISMAVTLFAVGGVGMLLGEGFAHSIYYVSIPIMAGGVGAGIVPLSGIYSHAFGQPAAHILSQLFPATTFGNLLAIVGAGMLSKVFQGSKIDGNGVLMPVSDDMLQKKKAPLDVTRIGVGLVIAMAFFMLGTLLNMLVPAINTYAFIILSVILVKAFGFLPEYYEQSVVMFSDLVVNNMTHALLCGVGMSLLDLKVLAASLSWQFVILCLTSVIVISLVSGFVGKLFGMYPLEATITAGLCNNSMGGTGNVSVLAASNRMNLIAFAQMGNRLGGAIMLVVAGLLVSFMH</sequence>
<feature type="transmembrane region" description="Helical" evidence="2">
    <location>
        <begin position="53"/>
        <end position="72"/>
    </location>
</feature>
<feature type="transmembrane region" description="Helical" evidence="2">
    <location>
        <begin position="355"/>
        <end position="373"/>
    </location>
</feature>
<comment type="caution">
    <text evidence="3">The sequence shown here is derived from an EMBL/GenBank/DDBJ whole genome shotgun (WGS) entry which is preliminary data.</text>
</comment>
<keyword evidence="4" id="KW-1185">Reference proteome</keyword>
<comment type="similarity">
    <text evidence="1">Belongs to the 2-hydroxycarboxylate transporter (2-HCT) (TC 2.A.24) family.</text>
</comment>
<feature type="transmembrane region" description="Helical" evidence="2">
    <location>
        <begin position="210"/>
        <end position="232"/>
    </location>
</feature>
<gene>
    <name evidence="3" type="primary">citS</name>
    <name evidence="3" type="ORF">WFA24289_00206</name>
</gene>
<dbReference type="Proteomes" id="UP000789707">
    <property type="component" value="Unassembled WGS sequence"/>
</dbReference>
<evidence type="ECO:0000256" key="1">
    <source>
        <dbReference type="PIRNR" id="PIRNR005348"/>
    </source>
</evidence>
<protein>
    <submittedName>
        <fullName evidence="3">Citrate-sodium symporter</fullName>
    </submittedName>
</protein>
<feature type="transmembrane region" description="Helical" evidence="2">
    <location>
        <begin position="264"/>
        <end position="284"/>
    </location>
</feature>
<feature type="transmembrane region" description="Helical" evidence="2">
    <location>
        <begin position="28"/>
        <end position="47"/>
    </location>
</feature>
<evidence type="ECO:0000313" key="4">
    <source>
        <dbReference type="Proteomes" id="UP000789707"/>
    </source>
</evidence>
<keyword evidence="1" id="KW-1003">Cell membrane</keyword>
<dbReference type="RefSeq" id="WP_230095984.1">
    <property type="nucleotide sequence ID" value="NZ_CAKKNS010000001.1"/>
</dbReference>
<feature type="transmembrane region" description="Helical" evidence="2">
    <location>
        <begin position="146"/>
        <end position="169"/>
    </location>
</feature>
<proteinExistence type="inferred from homology"/>
<keyword evidence="2" id="KW-0812">Transmembrane</keyword>
<evidence type="ECO:0000256" key="2">
    <source>
        <dbReference type="SAM" id="Phobius"/>
    </source>
</evidence>
<keyword evidence="1" id="KW-0769">Symport</keyword>
<dbReference type="EMBL" id="CAKKNS010000001">
    <property type="protein sequence ID" value="CAH0415908.1"/>
    <property type="molecule type" value="Genomic_DNA"/>
</dbReference>
<feature type="transmembrane region" description="Helical" evidence="2">
    <location>
        <begin position="121"/>
        <end position="139"/>
    </location>
</feature>
<dbReference type="Pfam" id="PF03390">
    <property type="entry name" value="2HCT"/>
    <property type="match status" value="1"/>
</dbReference>
<dbReference type="PANTHER" id="PTHR40033">
    <property type="entry name" value="NA(+)-MALATE SYMPORTER"/>
    <property type="match status" value="1"/>
</dbReference>
<feature type="transmembrane region" description="Helical" evidence="2">
    <location>
        <begin position="79"/>
        <end position="101"/>
    </location>
</feature>
<comment type="subcellular location">
    <subcellularLocation>
        <location evidence="1">Cell membrane</location>
    </subcellularLocation>
</comment>
<evidence type="ECO:0000313" key="3">
    <source>
        <dbReference type="EMBL" id="CAH0415908.1"/>
    </source>
</evidence>
<dbReference type="PIRSF" id="PIRSF005348">
    <property type="entry name" value="YxkH"/>
    <property type="match status" value="1"/>
</dbReference>
<keyword evidence="2" id="KW-1133">Transmembrane helix</keyword>
<feature type="transmembrane region" description="Helical" evidence="2">
    <location>
        <begin position="418"/>
        <end position="438"/>
    </location>
</feature>
<accession>A0ABM8Z3Y2</accession>
<keyword evidence="1" id="KW-0813">Transport</keyword>
<organism evidence="3 4">
    <name type="scientific">Periweissella fabaria</name>
    <dbReference type="NCBI Taxonomy" id="546157"/>
    <lineage>
        <taxon>Bacteria</taxon>
        <taxon>Bacillati</taxon>
        <taxon>Bacillota</taxon>
        <taxon>Bacilli</taxon>
        <taxon>Lactobacillales</taxon>
        <taxon>Lactobacillaceae</taxon>
        <taxon>Periweissella</taxon>
    </lineage>
</organism>
<dbReference type="PANTHER" id="PTHR40033:SF1">
    <property type="entry name" value="CITRATE-SODIUM SYMPORTER"/>
    <property type="match status" value="1"/>
</dbReference>
<dbReference type="InterPro" id="IPR004679">
    <property type="entry name" value="2-OHcarboxylate_transport"/>
</dbReference>
<reference evidence="3 4" key="1">
    <citation type="submission" date="2021-11" db="EMBL/GenBank/DDBJ databases">
        <authorList>
            <person name="Depoorter E."/>
        </authorList>
    </citation>
    <scope>NUCLEOTIDE SEQUENCE [LARGE SCALE GENOMIC DNA]</scope>
    <source>
        <strain evidence="3 4">LMG 24289</strain>
    </source>
</reference>
<keyword evidence="1 2" id="KW-0472">Membrane</keyword>